<comment type="caution">
    <text evidence="6">The sequence shown here is derived from an EMBL/GenBank/DDBJ whole genome shotgun (WGS) entry which is preliminary data.</text>
</comment>
<proteinExistence type="predicted"/>
<dbReference type="Proteomes" id="UP000030481">
    <property type="component" value="Unassembled WGS sequence"/>
</dbReference>
<dbReference type="GO" id="GO:0030001">
    <property type="term" value="P:metal ion transport"/>
    <property type="evidence" value="ECO:0007669"/>
    <property type="project" value="InterPro"/>
</dbReference>
<dbReference type="RefSeq" id="WP_032516738.1">
    <property type="nucleotide sequence ID" value="NZ_JNAR01000001.1"/>
</dbReference>
<dbReference type="InterPro" id="IPR006127">
    <property type="entry name" value="ZnuA-like"/>
</dbReference>
<dbReference type="EMBL" id="JNAR01000001">
    <property type="protein sequence ID" value="KGG11053.1"/>
    <property type="molecule type" value="Genomic_DNA"/>
</dbReference>
<dbReference type="PANTHER" id="PTHR42953">
    <property type="entry name" value="HIGH-AFFINITY ZINC UPTAKE SYSTEM PROTEIN ZNUA-RELATED"/>
    <property type="match status" value="1"/>
</dbReference>
<dbReference type="GO" id="GO:0046872">
    <property type="term" value="F:metal ion binding"/>
    <property type="evidence" value="ECO:0007669"/>
    <property type="project" value="UniProtKB-KW"/>
</dbReference>
<feature type="region of interest" description="Disordered" evidence="5">
    <location>
        <begin position="127"/>
        <end position="165"/>
    </location>
</feature>
<comment type="subcellular location">
    <subcellularLocation>
        <location evidence="1">Cell envelope</location>
    </subcellularLocation>
</comment>
<dbReference type="PANTHER" id="PTHR42953:SF1">
    <property type="entry name" value="METAL-BINDING PROTEIN HI_0362-RELATED"/>
    <property type="match status" value="1"/>
</dbReference>
<accession>A0A0A2BAK2</accession>
<name>A0A0A2BAK2_PROMR</name>
<protein>
    <submittedName>
        <fullName evidence="6">Zinc ABC transporter</fullName>
    </submittedName>
</protein>
<evidence type="ECO:0000256" key="2">
    <source>
        <dbReference type="ARBA" id="ARBA00022448"/>
    </source>
</evidence>
<evidence type="ECO:0000256" key="3">
    <source>
        <dbReference type="ARBA" id="ARBA00022723"/>
    </source>
</evidence>
<gene>
    <name evidence="6" type="ORF">EV01_0093</name>
</gene>
<evidence type="ECO:0000313" key="6">
    <source>
        <dbReference type="EMBL" id="KGG11053.1"/>
    </source>
</evidence>
<dbReference type="Pfam" id="PF01297">
    <property type="entry name" value="ZnuA"/>
    <property type="match status" value="2"/>
</dbReference>
<dbReference type="GO" id="GO:0030313">
    <property type="term" value="C:cell envelope"/>
    <property type="evidence" value="ECO:0007669"/>
    <property type="project" value="UniProtKB-SubCell"/>
</dbReference>
<keyword evidence="4" id="KW-0732">Signal</keyword>
<keyword evidence="2" id="KW-0813">Transport</keyword>
<organism evidence="6 7">
    <name type="scientific">Prochlorococcus marinus str. MIT 9401</name>
    <dbReference type="NCBI Taxonomy" id="167551"/>
    <lineage>
        <taxon>Bacteria</taxon>
        <taxon>Bacillati</taxon>
        <taxon>Cyanobacteriota</taxon>
        <taxon>Cyanophyceae</taxon>
        <taxon>Synechococcales</taxon>
        <taxon>Prochlorococcaceae</taxon>
        <taxon>Prochlorococcus</taxon>
    </lineage>
</organism>
<evidence type="ECO:0000313" key="7">
    <source>
        <dbReference type="Proteomes" id="UP000030481"/>
    </source>
</evidence>
<dbReference type="InterPro" id="IPR050492">
    <property type="entry name" value="Bact_metal-bind_prot9"/>
</dbReference>
<dbReference type="Gene3D" id="3.40.50.1980">
    <property type="entry name" value="Nitrogenase molybdenum iron protein domain"/>
    <property type="match status" value="3"/>
</dbReference>
<keyword evidence="3" id="KW-0479">Metal-binding</keyword>
<dbReference type="AlphaFoldDB" id="A0A0A2BAK2"/>
<sequence>MSILKRLLTNNTSSSNSIIKNSVLAGTIIFSGFGQDILAKGKSYLAVEPLVCDLVKSIALPSDEVTCLVDRKQDVHDFKINPRQAQLLNNADKVFTLGKEMTPSMRNWESKKQTVVIGVSAIDVDDHSDHAGHDDHAEHSAKIDDHSDHGGHDDHSDHGGHDDHAEGAFEWAGKFQLSKGSYKWSFAKVDGEYADPAMKMVILKSNNIEGSEDLARELLGSRYSIGRKNNGTLTASNKAFVLNFDQRKETTVFNVEIKEDGQYTFFTEHMPFEFEANEHFFKDALNSDVEPIAQVPDEGEGHHHHHGGLDPHIWHDPHNIIKMGNVINESLKKDASKRSLRKQINERFEKADSILEDLDSWIVEQVGSIPEENRVIVSKHKSMEYYGDAFGFETISLLDVLGDSSSLRPENIKSVLEELKEDNVLALFPEQKPASKLLRNLSRQSSIPISSDQIFVDGLMMDGNTVSVAVHNTCTIVDSLGGNCDKESGSNLESEWYKLSD</sequence>
<reference evidence="7" key="1">
    <citation type="journal article" date="2014" name="Sci. Data">
        <title>Genomes of diverse isolates of the marine cyanobacterium Prochlorococcus.</title>
        <authorList>
            <person name="Biller S."/>
            <person name="Berube P."/>
            <person name="Thompson J."/>
            <person name="Kelly L."/>
            <person name="Roggensack S."/>
            <person name="Awad L."/>
            <person name="Roache-Johnson K."/>
            <person name="Ding H."/>
            <person name="Giovannoni S.J."/>
            <person name="Moore L.R."/>
            <person name="Chisholm S.W."/>
        </authorList>
    </citation>
    <scope>NUCLEOTIDE SEQUENCE [LARGE SCALE GENOMIC DNA]</scope>
</reference>
<evidence type="ECO:0000256" key="5">
    <source>
        <dbReference type="SAM" id="MobiDB-lite"/>
    </source>
</evidence>
<evidence type="ECO:0000256" key="1">
    <source>
        <dbReference type="ARBA" id="ARBA00004196"/>
    </source>
</evidence>
<evidence type="ECO:0000256" key="4">
    <source>
        <dbReference type="ARBA" id="ARBA00022729"/>
    </source>
</evidence>
<dbReference type="SUPFAM" id="SSF53807">
    <property type="entry name" value="Helical backbone' metal receptor"/>
    <property type="match status" value="2"/>
</dbReference>